<dbReference type="EMBL" id="MU266328">
    <property type="protein sequence ID" value="KAH7930935.1"/>
    <property type="molecule type" value="Genomic_DNA"/>
</dbReference>
<gene>
    <name evidence="1" type="ORF">BV22DRAFT_1108837</name>
</gene>
<keyword evidence="2" id="KW-1185">Reference proteome</keyword>
<protein>
    <submittedName>
        <fullName evidence="1">Uncharacterized protein</fullName>
    </submittedName>
</protein>
<name>A0ACB8C0A4_9AGAM</name>
<proteinExistence type="predicted"/>
<evidence type="ECO:0000313" key="1">
    <source>
        <dbReference type="EMBL" id="KAH7930935.1"/>
    </source>
</evidence>
<accession>A0ACB8C0A4</accession>
<evidence type="ECO:0000313" key="2">
    <source>
        <dbReference type="Proteomes" id="UP000790709"/>
    </source>
</evidence>
<sequence>MLSSRITRLSSPRKASRAYSTPSSKPSLQLVAQLRKLTEVSISKAREALVASNNDVNAALRWLEEDLATSGARKAAKVEGRDAREGLVSVSVLSSGSTANSGLGGGGIRAAMIELNCETDFVGRNTLFTQLAADIAHTAAFISEPVESDRLINSCPLDVLNDAPLLSRTNPQSHSSSTVSSSIRDLIAKVGEKVSLKRAVTVVQSPLSQHTTELGLRLGSYLHGSVNSTPQGRIGALAVIGLKAQKLSNRLSSEAFMRDIERLERAVARQIVGFETKSIQSFPGEADGMALYDQPFMMLGGDAANETVRTGLDKWGQEHGLLEGGVEVLEFAKWTVGDVE</sequence>
<dbReference type="Proteomes" id="UP000790709">
    <property type="component" value="Unassembled WGS sequence"/>
</dbReference>
<organism evidence="1 2">
    <name type="scientific">Leucogyrophana mollusca</name>
    <dbReference type="NCBI Taxonomy" id="85980"/>
    <lineage>
        <taxon>Eukaryota</taxon>
        <taxon>Fungi</taxon>
        <taxon>Dikarya</taxon>
        <taxon>Basidiomycota</taxon>
        <taxon>Agaricomycotina</taxon>
        <taxon>Agaricomycetes</taxon>
        <taxon>Agaricomycetidae</taxon>
        <taxon>Boletales</taxon>
        <taxon>Boletales incertae sedis</taxon>
        <taxon>Leucogyrophana</taxon>
    </lineage>
</organism>
<reference evidence="1" key="1">
    <citation type="journal article" date="2021" name="New Phytol.">
        <title>Evolutionary innovations through gain and loss of genes in the ectomycorrhizal Boletales.</title>
        <authorList>
            <person name="Wu G."/>
            <person name="Miyauchi S."/>
            <person name="Morin E."/>
            <person name="Kuo A."/>
            <person name="Drula E."/>
            <person name="Varga T."/>
            <person name="Kohler A."/>
            <person name="Feng B."/>
            <person name="Cao Y."/>
            <person name="Lipzen A."/>
            <person name="Daum C."/>
            <person name="Hundley H."/>
            <person name="Pangilinan J."/>
            <person name="Johnson J."/>
            <person name="Barry K."/>
            <person name="LaButti K."/>
            <person name="Ng V."/>
            <person name="Ahrendt S."/>
            <person name="Min B."/>
            <person name="Choi I.G."/>
            <person name="Park H."/>
            <person name="Plett J.M."/>
            <person name="Magnuson J."/>
            <person name="Spatafora J.W."/>
            <person name="Nagy L.G."/>
            <person name="Henrissat B."/>
            <person name="Grigoriev I.V."/>
            <person name="Yang Z.L."/>
            <person name="Xu J."/>
            <person name="Martin F.M."/>
        </authorList>
    </citation>
    <scope>NUCLEOTIDE SEQUENCE</scope>
    <source>
        <strain evidence="1">KUC20120723A-06</strain>
    </source>
</reference>
<comment type="caution">
    <text evidence="1">The sequence shown here is derived from an EMBL/GenBank/DDBJ whole genome shotgun (WGS) entry which is preliminary data.</text>
</comment>